<dbReference type="AlphaFoldDB" id="A0A919AP75"/>
<protein>
    <submittedName>
        <fullName evidence="2">Uncharacterized protein</fullName>
    </submittedName>
</protein>
<dbReference type="Proteomes" id="UP000641386">
    <property type="component" value="Unassembled WGS sequence"/>
</dbReference>
<organism evidence="2 3">
    <name type="scientific">Streptomyces spiralis</name>
    <dbReference type="NCBI Taxonomy" id="66376"/>
    <lineage>
        <taxon>Bacteria</taxon>
        <taxon>Bacillati</taxon>
        <taxon>Actinomycetota</taxon>
        <taxon>Actinomycetes</taxon>
        <taxon>Kitasatosporales</taxon>
        <taxon>Streptomycetaceae</taxon>
        <taxon>Streptomyces</taxon>
    </lineage>
</organism>
<proteinExistence type="predicted"/>
<keyword evidence="3" id="KW-1185">Reference proteome</keyword>
<comment type="caution">
    <text evidence="2">The sequence shown here is derived from an EMBL/GenBank/DDBJ whole genome shotgun (WGS) entry which is preliminary data.</text>
</comment>
<evidence type="ECO:0000313" key="3">
    <source>
        <dbReference type="Proteomes" id="UP000641386"/>
    </source>
</evidence>
<reference evidence="2" key="1">
    <citation type="journal article" date="2014" name="Int. J. Syst. Evol. Microbiol.">
        <title>Complete genome sequence of Corynebacterium casei LMG S-19264T (=DSM 44701T), isolated from a smear-ripened cheese.</title>
        <authorList>
            <consortium name="US DOE Joint Genome Institute (JGI-PGF)"/>
            <person name="Walter F."/>
            <person name="Albersmeier A."/>
            <person name="Kalinowski J."/>
            <person name="Ruckert C."/>
        </authorList>
    </citation>
    <scope>NUCLEOTIDE SEQUENCE</scope>
    <source>
        <strain evidence="2">JCM 3302</strain>
    </source>
</reference>
<accession>A0A919AP75</accession>
<evidence type="ECO:0000256" key="1">
    <source>
        <dbReference type="SAM" id="MobiDB-lite"/>
    </source>
</evidence>
<reference evidence="2" key="2">
    <citation type="submission" date="2020-09" db="EMBL/GenBank/DDBJ databases">
        <authorList>
            <person name="Sun Q."/>
            <person name="Ohkuma M."/>
        </authorList>
    </citation>
    <scope>NUCLEOTIDE SEQUENCE</scope>
    <source>
        <strain evidence="2">JCM 3302</strain>
    </source>
</reference>
<name>A0A919AP75_9ACTN</name>
<sequence>MAPAHRSVRGPHVGPLRRQRLPEVSSGGRAEGGVVQRNGVGEAEAGDALTLLTCGALVEVTPGGVVAPILRGEGSQAPTCWGRFGSPRAGPAPALPVRRAVWSWRPRV</sequence>
<gene>
    <name evidence="2" type="ORF">GCM10014715_86690</name>
</gene>
<feature type="region of interest" description="Disordered" evidence="1">
    <location>
        <begin position="1"/>
        <end position="38"/>
    </location>
</feature>
<evidence type="ECO:0000313" key="2">
    <source>
        <dbReference type="EMBL" id="GHF18393.1"/>
    </source>
</evidence>
<dbReference type="EMBL" id="BNBC01000083">
    <property type="protein sequence ID" value="GHF18393.1"/>
    <property type="molecule type" value="Genomic_DNA"/>
</dbReference>